<name>B4VX01_9CYAN</name>
<organism evidence="1 2">
    <name type="scientific">Coleofasciculus chthonoplastes PCC 7420</name>
    <dbReference type="NCBI Taxonomy" id="118168"/>
    <lineage>
        <taxon>Bacteria</taxon>
        <taxon>Bacillati</taxon>
        <taxon>Cyanobacteriota</taxon>
        <taxon>Cyanophyceae</taxon>
        <taxon>Coleofasciculales</taxon>
        <taxon>Coleofasciculaceae</taxon>
        <taxon>Coleofasciculus</taxon>
    </lineage>
</organism>
<sequence>MAYSDFTSLSKVRTTFNLTINETSRLFPDIAPLEPSDYLKITLHEFLPLANAINTEKARSELIIAPVLLEVRRQFNFQVGFFSGTDFNVDQTVGLYGYCDYILTASPEMYEIYAPVVTLVEAKNENIKSGLGQCIAEMVAAQRFNQQMEIPIDVIYGAVTTGMIWKFIKLVDQTAFIDLNDYFIKEVNQILGILSTPLGQHLSHRNE</sequence>
<protein>
    <submittedName>
        <fullName evidence="1">Uncharacterized protein</fullName>
    </submittedName>
</protein>
<accession>B4VX01</accession>
<keyword evidence="2" id="KW-1185">Reference proteome</keyword>
<dbReference type="AlphaFoldDB" id="B4VX01"/>
<dbReference type="OrthoDB" id="518124at2"/>
<reference evidence="1 2" key="1">
    <citation type="submission" date="2008-07" db="EMBL/GenBank/DDBJ databases">
        <authorList>
            <person name="Tandeau de Marsac N."/>
            <person name="Ferriera S."/>
            <person name="Johnson J."/>
            <person name="Kravitz S."/>
            <person name="Beeson K."/>
            <person name="Sutton G."/>
            <person name="Rogers Y.-H."/>
            <person name="Friedman R."/>
            <person name="Frazier M."/>
            <person name="Venter J.C."/>
        </authorList>
    </citation>
    <scope>NUCLEOTIDE SEQUENCE [LARGE SCALE GENOMIC DNA]</scope>
    <source>
        <strain evidence="1 2">PCC 7420</strain>
    </source>
</reference>
<dbReference type="Proteomes" id="UP000003835">
    <property type="component" value="Unassembled WGS sequence"/>
</dbReference>
<dbReference type="EMBL" id="DS989857">
    <property type="protein sequence ID" value="EDX73435.1"/>
    <property type="molecule type" value="Genomic_DNA"/>
</dbReference>
<dbReference type="HOGENOM" id="CLU_084165_1_0_3"/>
<evidence type="ECO:0000313" key="1">
    <source>
        <dbReference type="EMBL" id="EDX73435.1"/>
    </source>
</evidence>
<proteinExistence type="predicted"/>
<dbReference type="RefSeq" id="WP_006103107.1">
    <property type="nucleotide sequence ID" value="NZ_DS989857.1"/>
</dbReference>
<gene>
    <name evidence="1" type="ORF">MC7420_3609</name>
</gene>
<dbReference type="STRING" id="118168.MC7420_3609"/>
<dbReference type="eggNOG" id="ENOG502ZAWU">
    <property type="taxonomic scope" value="Bacteria"/>
</dbReference>
<evidence type="ECO:0000313" key="2">
    <source>
        <dbReference type="Proteomes" id="UP000003835"/>
    </source>
</evidence>